<proteinExistence type="predicted"/>
<protein>
    <submittedName>
        <fullName evidence="1">Uncharacterized protein</fullName>
    </submittedName>
</protein>
<evidence type="ECO:0000313" key="2">
    <source>
        <dbReference type="Proteomes" id="UP001316803"/>
    </source>
</evidence>
<accession>A0AAN8ELX2</accession>
<gene>
    <name evidence="1" type="ORF">OHC33_004881</name>
</gene>
<sequence>MSVDGEEPPSKRIKYDDRTDKIVLDMCRVPRVLACDAYDYHDFVSGEAEHPDLRDLIATVTFLSKGEDAYRRLIVPKDEYYEYDGSSSTTICELKADSRSDRSGGGFGICRMPGYAMLSIGFQEHDAREVAREKLSRGRSLSTHAERDLVMMFDIQPNNAWKDGSCAFRSLTDGWSKRPVDWRLVSDVAAQILMKTIQEKLRER</sequence>
<evidence type="ECO:0000313" key="1">
    <source>
        <dbReference type="EMBL" id="KAK5954308.1"/>
    </source>
</evidence>
<dbReference type="AlphaFoldDB" id="A0AAN8ELX2"/>
<dbReference type="EMBL" id="JAKLMC020000009">
    <property type="protein sequence ID" value="KAK5954308.1"/>
    <property type="molecule type" value="Genomic_DNA"/>
</dbReference>
<organism evidence="1 2">
    <name type="scientific">Knufia fluminis</name>
    <dbReference type="NCBI Taxonomy" id="191047"/>
    <lineage>
        <taxon>Eukaryota</taxon>
        <taxon>Fungi</taxon>
        <taxon>Dikarya</taxon>
        <taxon>Ascomycota</taxon>
        <taxon>Pezizomycotina</taxon>
        <taxon>Eurotiomycetes</taxon>
        <taxon>Chaetothyriomycetidae</taxon>
        <taxon>Chaetothyriales</taxon>
        <taxon>Trichomeriaceae</taxon>
        <taxon>Knufia</taxon>
    </lineage>
</organism>
<dbReference type="Proteomes" id="UP001316803">
    <property type="component" value="Unassembled WGS sequence"/>
</dbReference>
<reference evidence="1 2" key="1">
    <citation type="submission" date="2022-12" db="EMBL/GenBank/DDBJ databases">
        <title>Genomic features and morphological characterization of a novel Knufia sp. strain isolated from spacecraft assembly facility.</title>
        <authorList>
            <person name="Teixeira M."/>
            <person name="Chander A.M."/>
            <person name="Stajich J.E."/>
            <person name="Venkateswaran K."/>
        </authorList>
    </citation>
    <scope>NUCLEOTIDE SEQUENCE [LARGE SCALE GENOMIC DNA]</scope>
    <source>
        <strain evidence="1 2">FJI-L2-BK-P2</strain>
    </source>
</reference>
<comment type="caution">
    <text evidence="1">The sequence shown here is derived from an EMBL/GenBank/DDBJ whole genome shotgun (WGS) entry which is preliminary data.</text>
</comment>
<keyword evidence="2" id="KW-1185">Reference proteome</keyword>
<name>A0AAN8ELX2_9EURO</name>